<name>A0A5J4TBC6_9EUKA</name>
<proteinExistence type="predicted"/>
<feature type="non-terminal residue" evidence="1">
    <location>
        <position position="27"/>
    </location>
</feature>
<sequence>MEWLDSLTYTPKYTNQYPKQQQAFAVT</sequence>
<dbReference type="EMBL" id="SNRW01034218">
    <property type="protein sequence ID" value="KAA6355684.1"/>
    <property type="molecule type" value="Genomic_DNA"/>
</dbReference>
<gene>
    <name evidence="1" type="ORF">EZS28_048787</name>
</gene>
<protein>
    <submittedName>
        <fullName evidence="1">Uncharacterized protein</fullName>
    </submittedName>
</protein>
<organism evidence="1 2">
    <name type="scientific">Streblomastix strix</name>
    <dbReference type="NCBI Taxonomy" id="222440"/>
    <lineage>
        <taxon>Eukaryota</taxon>
        <taxon>Metamonada</taxon>
        <taxon>Preaxostyla</taxon>
        <taxon>Oxymonadida</taxon>
        <taxon>Streblomastigidae</taxon>
        <taxon>Streblomastix</taxon>
    </lineage>
</organism>
<comment type="caution">
    <text evidence="1">The sequence shown here is derived from an EMBL/GenBank/DDBJ whole genome shotgun (WGS) entry which is preliminary data.</text>
</comment>
<evidence type="ECO:0000313" key="1">
    <source>
        <dbReference type="EMBL" id="KAA6355684.1"/>
    </source>
</evidence>
<evidence type="ECO:0000313" key="2">
    <source>
        <dbReference type="Proteomes" id="UP000324800"/>
    </source>
</evidence>
<dbReference type="AlphaFoldDB" id="A0A5J4TBC6"/>
<accession>A0A5J4TBC6</accession>
<dbReference type="Proteomes" id="UP000324800">
    <property type="component" value="Unassembled WGS sequence"/>
</dbReference>
<reference evidence="1 2" key="1">
    <citation type="submission" date="2019-03" db="EMBL/GenBank/DDBJ databases">
        <title>Single cell metagenomics reveals metabolic interactions within the superorganism composed of flagellate Streblomastix strix and complex community of Bacteroidetes bacteria on its surface.</title>
        <authorList>
            <person name="Treitli S.C."/>
            <person name="Kolisko M."/>
            <person name="Husnik F."/>
            <person name="Keeling P."/>
            <person name="Hampl V."/>
        </authorList>
    </citation>
    <scope>NUCLEOTIDE SEQUENCE [LARGE SCALE GENOMIC DNA]</scope>
    <source>
        <strain evidence="1">ST1C</strain>
    </source>
</reference>